<evidence type="ECO:0000313" key="2">
    <source>
        <dbReference type="Proteomes" id="UP000828390"/>
    </source>
</evidence>
<accession>A0A9D4RRA4</accession>
<dbReference type="Proteomes" id="UP000828390">
    <property type="component" value="Unassembled WGS sequence"/>
</dbReference>
<sequence>MLDIYGPPIDCCWNSYIVEVTVQQKRKIQAKHWTSAEIELKSNTGPVLTSLLLTVEIEIKPNPGPLEVKPDTGPELPILLFLSSQELQALKTGQARNRIMGLSTPTKFDY</sequence>
<evidence type="ECO:0000313" key="1">
    <source>
        <dbReference type="EMBL" id="KAH3878611.1"/>
    </source>
</evidence>
<protein>
    <submittedName>
        <fullName evidence="1">Uncharacterized protein</fullName>
    </submittedName>
</protein>
<keyword evidence="2" id="KW-1185">Reference proteome</keyword>
<reference evidence="1" key="2">
    <citation type="submission" date="2020-11" db="EMBL/GenBank/DDBJ databases">
        <authorList>
            <person name="McCartney M.A."/>
            <person name="Auch B."/>
            <person name="Kono T."/>
            <person name="Mallez S."/>
            <person name="Becker A."/>
            <person name="Gohl D.M."/>
            <person name="Silverstein K.A.T."/>
            <person name="Koren S."/>
            <person name="Bechman K.B."/>
            <person name="Herman A."/>
            <person name="Abrahante J.E."/>
            <person name="Garbe J."/>
        </authorList>
    </citation>
    <scope>NUCLEOTIDE SEQUENCE</scope>
    <source>
        <strain evidence="1">Duluth1</strain>
        <tissue evidence="1">Whole animal</tissue>
    </source>
</reference>
<dbReference type="EMBL" id="JAIWYP010000001">
    <property type="protein sequence ID" value="KAH3878611.1"/>
    <property type="molecule type" value="Genomic_DNA"/>
</dbReference>
<gene>
    <name evidence="1" type="ORF">DPMN_002508</name>
</gene>
<organism evidence="1 2">
    <name type="scientific">Dreissena polymorpha</name>
    <name type="common">Zebra mussel</name>
    <name type="synonym">Mytilus polymorpha</name>
    <dbReference type="NCBI Taxonomy" id="45954"/>
    <lineage>
        <taxon>Eukaryota</taxon>
        <taxon>Metazoa</taxon>
        <taxon>Spiralia</taxon>
        <taxon>Lophotrochozoa</taxon>
        <taxon>Mollusca</taxon>
        <taxon>Bivalvia</taxon>
        <taxon>Autobranchia</taxon>
        <taxon>Heteroconchia</taxon>
        <taxon>Euheterodonta</taxon>
        <taxon>Imparidentia</taxon>
        <taxon>Neoheterodontei</taxon>
        <taxon>Myida</taxon>
        <taxon>Dreissenoidea</taxon>
        <taxon>Dreissenidae</taxon>
        <taxon>Dreissena</taxon>
    </lineage>
</organism>
<dbReference type="AlphaFoldDB" id="A0A9D4RRA4"/>
<proteinExistence type="predicted"/>
<comment type="caution">
    <text evidence="1">The sequence shown here is derived from an EMBL/GenBank/DDBJ whole genome shotgun (WGS) entry which is preliminary data.</text>
</comment>
<name>A0A9D4RRA4_DREPO</name>
<reference evidence="1" key="1">
    <citation type="journal article" date="2019" name="bioRxiv">
        <title>The Genome of the Zebra Mussel, Dreissena polymorpha: A Resource for Invasive Species Research.</title>
        <authorList>
            <person name="McCartney M.A."/>
            <person name="Auch B."/>
            <person name="Kono T."/>
            <person name="Mallez S."/>
            <person name="Zhang Y."/>
            <person name="Obille A."/>
            <person name="Becker A."/>
            <person name="Abrahante J.E."/>
            <person name="Garbe J."/>
            <person name="Badalamenti J.P."/>
            <person name="Herman A."/>
            <person name="Mangelson H."/>
            <person name="Liachko I."/>
            <person name="Sullivan S."/>
            <person name="Sone E.D."/>
            <person name="Koren S."/>
            <person name="Silverstein K.A.T."/>
            <person name="Beckman K.B."/>
            <person name="Gohl D.M."/>
        </authorList>
    </citation>
    <scope>NUCLEOTIDE SEQUENCE</scope>
    <source>
        <strain evidence="1">Duluth1</strain>
        <tissue evidence="1">Whole animal</tissue>
    </source>
</reference>